<dbReference type="RefSeq" id="WP_195169117.1">
    <property type="nucleotide sequence ID" value="NZ_CP062983.1"/>
</dbReference>
<gene>
    <name evidence="1" type="ORF">G4Y79_15175</name>
</gene>
<dbReference type="KEGG" id="pmet:G4Y79_15175"/>
<dbReference type="Proteomes" id="UP000594468">
    <property type="component" value="Chromosome"/>
</dbReference>
<keyword evidence="2" id="KW-1185">Reference proteome</keyword>
<protein>
    <submittedName>
        <fullName evidence="1">Uncharacterized protein</fullName>
    </submittedName>
</protein>
<name>A0A7S8ID68_9CHLR</name>
<reference evidence="1 2" key="1">
    <citation type="submission" date="2020-02" db="EMBL/GenBank/DDBJ databases">
        <authorList>
            <person name="Zheng R.K."/>
            <person name="Sun C.M."/>
        </authorList>
    </citation>
    <scope>NUCLEOTIDE SEQUENCE [LARGE SCALE GENOMIC DNA]</scope>
    <source>
        <strain evidence="2">rifampicinis</strain>
    </source>
</reference>
<evidence type="ECO:0000313" key="1">
    <source>
        <dbReference type="EMBL" id="QPC81044.1"/>
    </source>
</evidence>
<accession>A0A7S8ID68</accession>
<evidence type="ECO:0000313" key="2">
    <source>
        <dbReference type="Proteomes" id="UP000594468"/>
    </source>
</evidence>
<sequence length="143" mass="16111">MIQIDLLPGETFGDALDRIFGKDTMDALRATLKVRSAAWEAVIRKINIKYGCTLSVYTTACPVQIVGRLHDGQAFYFRERWGEWEAGIGASDELAHQAAFYIETPEGCFGWEGECQSEPSWMDVEEVAVTIISILREYNARLN</sequence>
<dbReference type="AlphaFoldDB" id="A0A7S8ID68"/>
<dbReference type="EMBL" id="CP062983">
    <property type="protein sequence ID" value="QPC81044.1"/>
    <property type="molecule type" value="Genomic_DNA"/>
</dbReference>
<proteinExistence type="predicted"/>
<organism evidence="1 2">
    <name type="scientific">Phototrophicus methaneseepsis</name>
    <dbReference type="NCBI Taxonomy" id="2710758"/>
    <lineage>
        <taxon>Bacteria</taxon>
        <taxon>Bacillati</taxon>
        <taxon>Chloroflexota</taxon>
        <taxon>Candidatus Thermofontia</taxon>
        <taxon>Phototrophicales</taxon>
        <taxon>Phototrophicaceae</taxon>
        <taxon>Phototrophicus</taxon>
    </lineage>
</organism>